<evidence type="ECO:0000313" key="3">
    <source>
        <dbReference type="Proteomes" id="UP000185487"/>
    </source>
</evidence>
<gene>
    <name evidence="1" type="ORF">MCBMB27_04188</name>
    <name evidence="2" type="ORF">SAMN05192567_105224</name>
</gene>
<keyword evidence="3" id="KW-1185">Reference proteome</keyword>
<reference evidence="2 4" key="2">
    <citation type="submission" date="2016-10" db="EMBL/GenBank/DDBJ databases">
        <authorList>
            <person name="Varghese N."/>
            <person name="Submissions S."/>
        </authorList>
    </citation>
    <scope>NUCLEOTIDE SEQUENCE [LARGE SCALE GENOMIC DNA]</scope>
    <source>
        <strain evidence="2 4">CBMB27</strain>
    </source>
</reference>
<proteinExistence type="predicted"/>
<protein>
    <submittedName>
        <fullName evidence="2">Uncharacterized protein</fullName>
    </submittedName>
</protein>
<evidence type="ECO:0000313" key="1">
    <source>
        <dbReference type="EMBL" id="APT33479.1"/>
    </source>
</evidence>
<sequence>MSELMDFVKEFTGEGGSLPLVHTTDKFTLQLIKQSRQLKTDDDKVYEGEKLLYLFYGRPSFRPNADVKHTSASFFAPVCLIFDRDLLSDAYRIMPFDSGAHASGLLQETIHRRMERKNFELEVHPDSPMKLIRCFYGDEMSYLENTPQPSSPKIDQIQNEQKHYVEAYYHLVHHRSNSAQDERVNAIEIQFNKDVDINGNLRAVILPSRFFSKELVAEIEGEFGATAILYDMPATYKPIELMNTIYEKVRNFVLSSRNEKQP</sequence>
<dbReference type="EMBL" id="CP015367">
    <property type="protein sequence ID" value="APT33479.1"/>
    <property type="molecule type" value="Genomic_DNA"/>
</dbReference>
<dbReference type="AlphaFoldDB" id="A0AAE8L5N5"/>
<dbReference type="RefSeq" id="WP_139231564.1">
    <property type="nucleotide sequence ID" value="NZ_CP015367.1"/>
</dbReference>
<name>A0AAE8L5N5_9HYPH</name>
<evidence type="ECO:0000313" key="4">
    <source>
        <dbReference type="Proteomes" id="UP000199140"/>
    </source>
</evidence>
<dbReference type="Proteomes" id="UP000199140">
    <property type="component" value="Unassembled WGS sequence"/>
</dbReference>
<dbReference type="Proteomes" id="UP000185487">
    <property type="component" value="Chromosome"/>
</dbReference>
<dbReference type="EMBL" id="FOPK01000005">
    <property type="protein sequence ID" value="SFG61426.1"/>
    <property type="molecule type" value="Genomic_DNA"/>
</dbReference>
<accession>A0AAE8L5N5</accession>
<reference evidence="1 3" key="1">
    <citation type="submission" date="2016-04" db="EMBL/GenBank/DDBJ databases">
        <title>Complete genome sequencing and analysis of CBMB27, Methylobacterium phyllosphaerae isolated from leaf tissues of rice (Oryza sativa L.).</title>
        <authorList>
            <person name="Lee Y."/>
            <person name="Hwangbo K."/>
            <person name="Chung H."/>
            <person name="Yoo J."/>
            <person name="Kim K.Y."/>
            <person name="Sa T.M."/>
            <person name="Um Y."/>
            <person name="Madhaiyan M."/>
        </authorList>
    </citation>
    <scope>NUCLEOTIDE SEQUENCE [LARGE SCALE GENOMIC DNA]</scope>
    <source>
        <strain evidence="1 3">CBMB27</strain>
    </source>
</reference>
<evidence type="ECO:0000313" key="2">
    <source>
        <dbReference type="EMBL" id="SFG61426.1"/>
    </source>
</evidence>
<organism evidence="2 4">
    <name type="scientific">Methylobacterium phyllosphaerae</name>
    <dbReference type="NCBI Taxonomy" id="418223"/>
    <lineage>
        <taxon>Bacteria</taxon>
        <taxon>Pseudomonadati</taxon>
        <taxon>Pseudomonadota</taxon>
        <taxon>Alphaproteobacteria</taxon>
        <taxon>Hyphomicrobiales</taxon>
        <taxon>Methylobacteriaceae</taxon>
        <taxon>Methylobacterium</taxon>
    </lineage>
</organism>
<dbReference type="KEGG" id="mphy:MCBMB27_04188"/>